<reference evidence="1" key="1">
    <citation type="journal article" date="2015" name="Nature">
        <title>Complex archaea that bridge the gap between prokaryotes and eukaryotes.</title>
        <authorList>
            <person name="Spang A."/>
            <person name="Saw J.H."/>
            <person name="Jorgensen S.L."/>
            <person name="Zaremba-Niedzwiedzka K."/>
            <person name="Martijn J."/>
            <person name="Lind A.E."/>
            <person name="van Eijk R."/>
            <person name="Schleper C."/>
            <person name="Guy L."/>
            <person name="Ettema T.J."/>
        </authorList>
    </citation>
    <scope>NUCLEOTIDE SEQUENCE</scope>
</reference>
<sequence>MKDNQPYQGTLLGSKRFLPLFITQ</sequence>
<protein>
    <submittedName>
        <fullName evidence="1">Uncharacterized protein</fullName>
    </submittedName>
</protein>
<name>A0A0F9R830_9ZZZZ</name>
<gene>
    <name evidence="1" type="ORF">LCGC14_0926210</name>
</gene>
<evidence type="ECO:0000313" key="1">
    <source>
        <dbReference type="EMBL" id="KKN21346.1"/>
    </source>
</evidence>
<dbReference type="AlphaFoldDB" id="A0A0F9R830"/>
<feature type="non-terminal residue" evidence="1">
    <location>
        <position position="24"/>
    </location>
</feature>
<organism evidence="1">
    <name type="scientific">marine sediment metagenome</name>
    <dbReference type="NCBI Taxonomy" id="412755"/>
    <lineage>
        <taxon>unclassified sequences</taxon>
        <taxon>metagenomes</taxon>
        <taxon>ecological metagenomes</taxon>
    </lineage>
</organism>
<dbReference type="EMBL" id="LAZR01003155">
    <property type="protein sequence ID" value="KKN21346.1"/>
    <property type="molecule type" value="Genomic_DNA"/>
</dbReference>
<comment type="caution">
    <text evidence="1">The sequence shown here is derived from an EMBL/GenBank/DDBJ whole genome shotgun (WGS) entry which is preliminary data.</text>
</comment>
<proteinExistence type="predicted"/>
<accession>A0A0F9R830</accession>